<dbReference type="FunFam" id="2.30.39.10:FF:000035">
    <property type="entry name" value="Serine protease inhibitor (serpin) 16"/>
    <property type="match status" value="1"/>
</dbReference>
<comment type="similarity">
    <text evidence="3">Belongs to the serpin family.</text>
</comment>
<dbReference type="AlphaFoldDB" id="A0A6I8TLL3"/>
<dbReference type="InterPro" id="IPR036186">
    <property type="entry name" value="Serpin_sf"/>
</dbReference>
<feature type="compositionally biased region" description="Low complexity" evidence="4">
    <location>
        <begin position="52"/>
        <end position="63"/>
    </location>
</feature>
<dbReference type="Pfam" id="PF00079">
    <property type="entry name" value="Serpin"/>
    <property type="match status" value="1"/>
</dbReference>
<dbReference type="PROSITE" id="PS00284">
    <property type="entry name" value="SERPIN"/>
    <property type="match status" value="1"/>
</dbReference>
<dbReference type="CDD" id="cd19597">
    <property type="entry name" value="serpin28D-like_insects"/>
    <property type="match status" value="1"/>
</dbReference>
<dbReference type="InterPro" id="IPR042178">
    <property type="entry name" value="Serpin_sf_1"/>
</dbReference>
<reference evidence="7" key="2">
    <citation type="submission" date="2020-05" db="UniProtKB">
        <authorList>
            <consortium name="EnsemblMetazoa"/>
        </authorList>
    </citation>
    <scope>IDENTIFICATION</scope>
    <source>
        <strain evidence="7">LVP_AGWG</strain>
    </source>
</reference>
<protein>
    <recommendedName>
        <fullName evidence="6">Serpin domain-containing protein</fullName>
    </recommendedName>
</protein>
<evidence type="ECO:0000313" key="8">
    <source>
        <dbReference type="Proteomes" id="UP000008820"/>
    </source>
</evidence>
<dbReference type="SMART" id="SM00093">
    <property type="entry name" value="SERPIN"/>
    <property type="match status" value="1"/>
</dbReference>
<dbReference type="InterPro" id="IPR042185">
    <property type="entry name" value="Serpin_sf_2"/>
</dbReference>
<dbReference type="EnsemblMetazoa" id="AAEL010769-RE">
    <property type="protein sequence ID" value="AAEL010769-PE"/>
    <property type="gene ID" value="AAEL010769"/>
</dbReference>
<feature type="chain" id="PRO_5036386596" description="Serpin domain-containing protein" evidence="5">
    <location>
        <begin position="18"/>
        <end position="486"/>
    </location>
</feature>
<dbReference type="PANTHER" id="PTHR11461">
    <property type="entry name" value="SERINE PROTEASE INHIBITOR, SERPIN"/>
    <property type="match status" value="1"/>
</dbReference>
<gene>
    <name evidence="7" type="primary">5573853</name>
</gene>
<organism evidence="7 8">
    <name type="scientific">Aedes aegypti</name>
    <name type="common">Yellowfever mosquito</name>
    <name type="synonym">Culex aegypti</name>
    <dbReference type="NCBI Taxonomy" id="7159"/>
    <lineage>
        <taxon>Eukaryota</taxon>
        <taxon>Metazoa</taxon>
        <taxon>Ecdysozoa</taxon>
        <taxon>Arthropoda</taxon>
        <taxon>Hexapoda</taxon>
        <taxon>Insecta</taxon>
        <taxon>Pterygota</taxon>
        <taxon>Neoptera</taxon>
        <taxon>Endopterygota</taxon>
        <taxon>Diptera</taxon>
        <taxon>Nematocera</taxon>
        <taxon>Culicoidea</taxon>
        <taxon>Culicidae</taxon>
        <taxon>Culicinae</taxon>
        <taxon>Aedini</taxon>
        <taxon>Aedes</taxon>
        <taxon>Stegomyia</taxon>
    </lineage>
</organism>
<evidence type="ECO:0000256" key="1">
    <source>
        <dbReference type="ARBA" id="ARBA00022690"/>
    </source>
</evidence>
<keyword evidence="1" id="KW-0646">Protease inhibitor</keyword>
<feature type="domain" description="Serpin" evidence="6">
    <location>
        <begin position="85"/>
        <end position="484"/>
    </location>
</feature>
<sequence length="486" mass="53805">MQLLLISCTLLFCCSWAQISKPRWKSEPLINIRGFSPPASVEFSRRSFRQNTPTPSRSTASRTTLINTPAQPDAQLASAVVDMALEIGRISADPNSPAEVFSPVSIMGVLNILLLAADGVTRAELYGALRVNDKTAFGTYHRRAAGMLKNMQSSQPITLDKLAWKAETCISNDYDYEDDGYQPPVVDKIHILRLANAIFAQDNLVLSPKFVQAAGDIYGASSQQVNFRNGAAAASTINNWVNKATSGKIREIVSGSFSSETSVVIASSLYFKASWQNEFIPKITKPKDFFPDGKGRPSVKVDMMSLIECLPYHFEQSMGFKMIGLPYSDNSSTMYVMMPQDSTRAKVRDLQSRLTAAKIDSMIPMMKRRTATVSFPRMQLESSTNLQKAFRQLGIKSIFSAQNSNLRNMVVPKAQGQQNLFVSQINHKVNLSVDEKGTEGAAVTMTLIDRSASAVYFNVNQPFLIYVRHDPTRLPLFYGAVFDPRG</sequence>
<dbReference type="InterPro" id="IPR000215">
    <property type="entry name" value="Serpin_fam"/>
</dbReference>
<dbReference type="Gene3D" id="3.30.497.10">
    <property type="entry name" value="Antithrombin, subunit I, domain 2"/>
    <property type="match status" value="1"/>
</dbReference>
<keyword evidence="2" id="KW-0722">Serine protease inhibitor</keyword>
<feature type="signal peptide" evidence="5">
    <location>
        <begin position="1"/>
        <end position="17"/>
    </location>
</feature>
<dbReference type="InterPro" id="IPR023796">
    <property type="entry name" value="Serpin_dom"/>
</dbReference>
<reference evidence="7 8" key="1">
    <citation type="submission" date="2017-06" db="EMBL/GenBank/DDBJ databases">
        <title>Aedes aegypti genome working group (AGWG) sequencing and assembly.</title>
        <authorList>
            <consortium name="Aedes aegypti Genome Working Group (AGWG)"/>
            <person name="Matthews B.J."/>
        </authorList>
    </citation>
    <scope>NUCLEOTIDE SEQUENCE [LARGE SCALE GENOMIC DNA]</scope>
    <source>
        <strain evidence="7 8">LVP_AGWG</strain>
    </source>
</reference>
<dbReference type="PANTHER" id="PTHR11461:SF342">
    <property type="entry name" value="SERINE PROTEASE INHIBITOR 28DC"/>
    <property type="match status" value="1"/>
</dbReference>
<feature type="region of interest" description="Disordered" evidence="4">
    <location>
        <begin position="44"/>
        <end position="63"/>
    </location>
</feature>
<evidence type="ECO:0000256" key="4">
    <source>
        <dbReference type="SAM" id="MobiDB-lite"/>
    </source>
</evidence>
<evidence type="ECO:0000259" key="6">
    <source>
        <dbReference type="SMART" id="SM00093"/>
    </source>
</evidence>
<keyword evidence="8" id="KW-1185">Reference proteome</keyword>
<dbReference type="SUPFAM" id="SSF56574">
    <property type="entry name" value="Serpins"/>
    <property type="match status" value="1"/>
</dbReference>
<name>A0A6I8TLL3_AEDAE</name>
<accession>A0A6I8TLL3</accession>
<dbReference type="GO" id="GO:0005615">
    <property type="term" value="C:extracellular space"/>
    <property type="evidence" value="ECO:0007669"/>
    <property type="project" value="InterPro"/>
</dbReference>
<evidence type="ECO:0000256" key="2">
    <source>
        <dbReference type="ARBA" id="ARBA00022900"/>
    </source>
</evidence>
<evidence type="ECO:0000256" key="3">
    <source>
        <dbReference type="RuleBase" id="RU000411"/>
    </source>
</evidence>
<evidence type="ECO:0000313" key="7">
    <source>
        <dbReference type="EnsemblMetazoa" id="AAEL010769-PC"/>
    </source>
</evidence>
<dbReference type="Proteomes" id="UP000008820">
    <property type="component" value="Chromosome 2"/>
</dbReference>
<dbReference type="InParanoid" id="A0A6I8TLL3"/>
<dbReference type="GO" id="GO:0045861">
    <property type="term" value="P:negative regulation of proteolysis"/>
    <property type="evidence" value="ECO:0007669"/>
    <property type="project" value="UniProtKB-ARBA"/>
</dbReference>
<dbReference type="InterPro" id="IPR023795">
    <property type="entry name" value="Serpin_CS"/>
</dbReference>
<dbReference type="OrthoDB" id="9518664at2759"/>
<dbReference type="EnsemblMetazoa" id="AAEL010769-RD">
    <property type="protein sequence ID" value="AAEL010769-PD"/>
    <property type="gene ID" value="AAEL010769"/>
</dbReference>
<dbReference type="Gene3D" id="2.30.39.10">
    <property type="entry name" value="Alpha-1-antitrypsin, domain 1"/>
    <property type="match status" value="1"/>
</dbReference>
<dbReference type="EnsemblMetazoa" id="AAEL010769-RB">
    <property type="protein sequence ID" value="AAEL010769-PB"/>
    <property type="gene ID" value="AAEL010769"/>
</dbReference>
<keyword evidence="5" id="KW-0732">Signal</keyword>
<dbReference type="EnsemblMetazoa" id="AAEL010769-RC">
    <property type="protein sequence ID" value="AAEL010769-PC"/>
    <property type="gene ID" value="AAEL010769"/>
</dbReference>
<proteinExistence type="inferred from homology"/>
<evidence type="ECO:0000256" key="5">
    <source>
        <dbReference type="SAM" id="SignalP"/>
    </source>
</evidence>
<dbReference type="GO" id="GO:0004867">
    <property type="term" value="F:serine-type endopeptidase inhibitor activity"/>
    <property type="evidence" value="ECO:0007669"/>
    <property type="project" value="UniProtKB-KW"/>
</dbReference>